<evidence type="ECO:0000256" key="4">
    <source>
        <dbReference type="ARBA" id="ARBA00023002"/>
    </source>
</evidence>
<proteinExistence type="inferred from homology"/>
<dbReference type="EMBL" id="JYIT01000070">
    <property type="protein sequence ID" value="KJL25384.1"/>
    <property type="molecule type" value="Genomic_DNA"/>
</dbReference>
<evidence type="ECO:0000259" key="5">
    <source>
        <dbReference type="Pfam" id="PF01266"/>
    </source>
</evidence>
<gene>
    <name evidence="6" type="primary">dadA</name>
    <name evidence="6" type="ORF">RL72_01452</name>
</gene>
<evidence type="ECO:0000313" key="7">
    <source>
        <dbReference type="Proteomes" id="UP000033448"/>
    </source>
</evidence>
<organism evidence="6 7">
    <name type="scientific">Microbacterium azadirachtae</name>
    <dbReference type="NCBI Taxonomy" id="582680"/>
    <lineage>
        <taxon>Bacteria</taxon>
        <taxon>Bacillati</taxon>
        <taxon>Actinomycetota</taxon>
        <taxon>Actinomycetes</taxon>
        <taxon>Micrococcales</taxon>
        <taxon>Microbacteriaceae</taxon>
        <taxon>Microbacterium</taxon>
    </lineage>
</organism>
<sequence>MSAFGSGESPVRDRFDVAVVGSGIVGLGAAYAAVRRGLRVVVVDRTDRPVGASIRNFGHLCIGAQEGPARTYGEASRAIWLDLAADAGFWARESGTLVVARADDELALLDEAAQAQAGEGIRLLTAAEIVALAPVRPDVARGGAQVLGDLQVNPREAAGAIVRHLARLGVEFRFRTAVTAVGTGIVRTTRGDIAAADVVVAVNHDLDQLLPDLAERAGVIRCALDMMRVSADLPRPLPAPLLTGWSLVRYRRFAELRSATPLRERLHAERPELAALDLNQMYTQLPDGTLLLGDSHHKAVQPGPFQPEAAFDAFLAEAEALFDVRSVRVLERWQGVYAAAGSEFLVEEVAPRVLALAATTGIGMTTGLGLAELETSRVFDWDAAGSASAAGSADAHTPAIVGGIGTSATVGGIAQEENA</sequence>
<comment type="caution">
    <text evidence="6">The sequence shown here is derived from an EMBL/GenBank/DDBJ whole genome shotgun (WGS) entry which is preliminary data.</text>
</comment>
<protein>
    <submittedName>
        <fullName evidence="6">D-amino acid dehydrogenase small subunit</fullName>
        <ecNumber evidence="6">1.4.99.1</ecNumber>
    </submittedName>
</protein>
<accession>A0A0F0KY31</accession>
<name>A0A0F0KY31_9MICO</name>
<evidence type="ECO:0000256" key="2">
    <source>
        <dbReference type="ARBA" id="ARBA00009410"/>
    </source>
</evidence>
<dbReference type="PANTHER" id="PTHR13847">
    <property type="entry name" value="SARCOSINE DEHYDROGENASE-RELATED"/>
    <property type="match status" value="1"/>
</dbReference>
<dbReference type="Gene3D" id="3.30.9.10">
    <property type="entry name" value="D-Amino Acid Oxidase, subunit A, domain 2"/>
    <property type="match status" value="1"/>
</dbReference>
<dbReference type="Proteomes" id="UP000033448">
    <property type="component" value="Unassembled WGS sequence"/>
</dbReference>
<dbReference type="EC" id="1.4.99.1" evidence="6"/>
<reference evidence="6 7" key="1">
    <citation type="submission" date="2015-02" db="EMBL/GenBank/DDBJ databases">
        <title>Draft genome sequences of ten Microbacterium spp. with emphasis on heavy metal contaminated environments.</title>
        <authorList>
            <person name="Corretto E."/>
        </authorList>
    </citation>
    <scope>NUCLEOTIDE SEQUENCE [LARGE SCALE GENOMIC DNA]</scope>
    <source>
        <strain evidence="6 7">DSM 23848</strain>
    </source>
</reference>
<dbReference type="NCBIfam" id="TIGR03364">
    <property type="entry name" value="HpnW_proposed"/>
    <property type="match status" value="1"/>
</dbReference>
<dbReference type="GO" id="GO:0005737">
    <property type="term" value="C:cytoplasm"/>
    <property type="evidence" value="ECO:0007669"/>
    <property type="project" value="TreeGrafter"/>
</dbReference>
<evidence type="ECO:0000256" key="1">
    <source>
        <dbReference type="ARBA" id="ARBA00001974"/>
    </source>
</evidence>
<dbReference type="PANTHER" id="PTHR13847:SF286">
    <property type="entry name" value="D-AMINO ACID DEHYDROGENASE"/>
    <property type="match status" value="1"/>
</dbReference>
<dbReference type="Pfam" id="PF01266">
    <property type="entry name" value="DAO"/>
    <property type="match status" value="1"/>
</dbReference>
<dbReference type="GO" id="GO:0016491">
    <property type="term" value="F:oxidoreductase activity"/>
    <property type="evidence" value="ECO:0007669"/>
    <property type="project" value="UniProtKB-KW"/>
</dbReference>
<evidence type="ECO:0000313" key="6">
    <source>
        <dbReference type="EMBL" id="KJL25384.1"/>
    </source>
</evidence>
<keyword evidence="7" id="KW-1185">Reference proteome</keyword>
<keyword evidence="4 6" id="KW-0560">Oxidoreductase</keyword>
<dbReference type="AlphaFoldDB" id="A0A0F0KY31"/>
<feature type="domain" description="FAD dependent oxidoreductase" evidence="5">
    <location>
        <begin position="16"/>
        <end position="373"/>
    </location>
</feature>
<dbReference type="InterPro" id="IPR017741">
    <property type="entry name" value="FAD-dependent_OxRdtase_HpnW"/>
</dbReference>
<comment type="similarity">
    <text evidence="2">Belongs to the DadA oxidoreductase family.</text>
</comment>
<evidence type="ECO:0000256" key="3">
    <source>
        <dbReference type="ARBA" id="ARBA00022630"/>
    </source>
</evidence>
<dbReference type="InterPro" id="IPR006076">
    <property type="entry name" value="FAD-dep_OxRdtase"/>
</dbReference>
<dbReference type="SUPFAM" id="SSF51905">
    <property type="entry name" value="FAD/NAD(P)-binding domain"/>
    <property type="match status" value="1"/>
</dbReference>
<dbReference type="RefSeq" id="WP_082072240.1">
    <property type="nucleotide sequence ID" value="NZ_CP099706.1"/>
</dbReference>
<dbReference type="Gene3D" id="3.50.50.60">
    <property type="entry name" value="FAD/NAD(P)-binding domain"/>
    <property type="match status" value="1"/>
</dbReference>
<dbReference type="InterPro" id="IPR036188">
    <property type="entry name" value="FAD/NAD-bd_sf"/>
</dbReference>
<keyword evidence="3" id="KW-0285">Flavoprotein</keyword>
<comment type="cofactor">
    <cofactor evidence="1">
        <name>FAD</name>
        <dbReference type="ChEBI" id="CHEBI:57692"/>
    </cofactor>
</comment>
<dbReference type="PATRIC" id="fig|582680.7.peg.1491"/>